<sequence>MGCSSRARAQAALLTLLAGLLALASSCSKKLTTVDPSYTTPEGEPTASALTVLWEEQPNFLRVYKDTLPVGRGQEDPLLAEVPFSRHPVGSIQGRILDGTAATGFQVFRRETGGGLRLLQDFAALRTRRWPDSKWEMYRFLDPAPSGYQPASYIGRGTFGGVATSRSPLTNLGRVAELGPPSFTEITLSARINPVDSLSIFTWSSVPGAARYLLQAYNFRTDLRSLFEVFLSGAPAPLYDGASQDFLLVMVNAPSTTYELGDSTRADVKILTALDLLPGLYKVRVSALDDRGAFIGGTLGDEADPLAVDQGIYGIYRLGAYVLQLNTMRARRRASAPGVEHASTAIALTRASIQELLASSPELRSVLARVSGRAGTRRSPSLRP</sequence>
<feature type="chain" id="PRO_5021958074" description="DUF4249 family protein" evidence="1">
    <location>
        <begin position="25"/>
        <end position="384"/>
    </location>
</feature>
<dbReference type="EMBL" id="VBOT01000176">
    <property type="protein sequence ID" value="TMQ47557.1"/>
    <property type="molecule type" value="Genomic_DNA"/>
</dbReference>
<proteinExistence type="predicted"/>
<reference evidence="2 3" key="1">
    <citation type="journal article" date="2019" name="Nat. Microbiol.">
        <title>Mediterranean grassland soil C-N compound turnover is dependent on rainfall and depth, and is mediated by genomically divergent microorganisms.</title>
        <authorList>
            <person name="Diamond S."/>
            <person name="Andeer P.F."/>
            <person name="Li Z."/>
            <person name="Crits-Christoph A."/>
            <person name="Burstein D."/>
            <person name="Anantharaman K."/>
            <person name="Lane K.R."/>
            <person name="Thomas B.C."/>
            <person name="Pan C."/>
            <person name="Northen T.R."/>
            <person name="Banfield J.F."/>
        </authorList>
    </citation>
    <scope>NUCLEOTIDE SEQUENCE [LARGE SCALE GENOMIC DNA]</scope>
    <source>
        <strain evidence="2">WS_3</strain>
    </source>
</reference>
<protein>
    <recommendedName>
        <fullName evidence="4">DUF4249 family protein</fullName>
    </recommendedName>
</protein>
<feature type="signal peptide" evidence="1">
    <location>
        <begin position="1"/>
        <end position="24"/>
    </location>
</feature>
<evidence type="ECO:0000313" key="3">
    <source>
        <dbReference type="Proteomes" id="UP000320184"/>
    </source>
</evidence>
<dbReference type="AlphaFoldDB" id="A0A538S858"/>
<comment type="caution">
    <text evidence="2">The sequence shown here is derived from an EMBL/GenBank/DDBJ whole genome shotgun (WGS) entry which is preliminary data.</text>
</comment>
<dbReference type="Proteomes" id="UP000320184">
    <property type="component" value="Unassembled WGS sequence"/>
</dbReference>
<name>A0A538S858_UNCEI</name>
<evidence type="ECO:0008006" key="4">
    <source>
        <dbReference type="Google" id="ProtNLM"/>
    </source>
</evidence>
<organism evidence="2 3">
    <name type="scientific">Eiseniibacteriota bacterium</name>
    <dbReference type="NCBI Taxonomy" id="2212470"/>
    <lineage>
        <taxon>Bacteria</taxon>
        <taxon>Candidatus Eiseniibacteriota</taxon>
    </lineage>
</organism>
<accession>A0A538S858</accession>
<gene>
    <name evidence="2" type="ORF">E6K73_13485</name>
</gene>
<keyword evidence="1" id="KW-0732">Signal</keyword>
<evidence type="ECO:0000256" key="1">
    <source>
        <dbReference type="SAM" id="SignalP"/>
    </source>
</evidence>
<evidence type="ECO:0000313" key="2">
    <source>
        <dbReference type="EMBL" id="TMQ47557.1"/>
    </source>
</evidence>
<dbReference type="PROSITE" id="PS51257">
    <property type="entry name" value="PROKAR_LIPOPROTEIN"/>
    <property type="match status" value="1"/>
</dbReference>